<accession>A0A1G9BHR2</accession>
<sequence>MVSDNASEARVRQLRSLLVPVDEHPAGRLIDLESSVAAMAADPLPAPWGMVWAPPSCQNYLEEAVPELHSLNGWVRLTDRRAKSFSHDNFYIDMVIESPGGVDVQRISRAAGTCSSGTLTLDAKVVGRVTYTELASPALADASTLTMQIQVQFEPPADRESAEILAKYGYVSARDADGQDIGVNNVKQVSYVATGDTLFMVLSPDPDIHRAMPTTLYQRARSAGDH</sequence>
<proteinExistence type="predicted"/>
<dbReference type="Proteomes" id="UP000199202">
    <property type="component" value="Unassembled WGS sequence"/>
</dbReference>
<reference evidence="1 2" key="1">
    <citation type="submission" date="2016-10" db="EMBL/GenBank/DDBJ databases">
        <authorList>
            <person name="de Groot N.N."/>
        </authorList>
    </citation>
    <scope>NUCLEOTIDE SEQUENCE [LARGE SCALE GENOMIC DNA]</scope>
    <source>
        <strain evidence="1 2">CGMCC 4.6533</strain>
    </source>
</reference>
<keyword evidence="2" id="KW-1185">Reference proteome</keyword>
<evidence type="ECO:0000313" key="2">
    <source>
        <dbReference type="Proteomes" id="UP000199202"/>
    </source>
</evidence>
<protein>
    <submittedName>
        <fullName evidence="1">Uncharacterized protein</fullName>
    </submittedName>
</protein>
<evidence type="ECO:0000313" key="1">
    <source>
        <dbReference type="EMBL" id="SDK39042.1"/>
    </source>
</evidence>
<dbReference type="AlphaFoldDB" id="A0A1G9BHR2"/>
<dbReference type="STRING" id="633440.SAMN05421869_115265"/>
<dbReference type="RefSeq" id="WP_090939718.1">
    <property type="nucleotide sequence ID" value="NZ_FNDJ01000015.1"/>
</dbReference>
<name>A0A1G9BHR2_9ACTN</name>
<organism evidence="1 2">
    <name type="scientific">Nonomuraea jiangxiensis</name>
    <dbReference type="NCBI Taxonomy" id="633440"/>
    <lineage>
        <taxon>Bacteria</taxon>
        <taxon>Bacillati</taxon>
        <taxon>Actinomycetota</taxon>
        <taxon>Actinomycetes</taxon>
        <taxon>Streptosporangiales</taxon>
        <taxon>Streptosporangiaceae</taxon>
        <taxon>Nonomuraea</taxon>
    </lineage>
</organism>
<dbReference type="EMBL" id="FNDJ01000015">
    <property type="protein sequence ID" value="SDK39042.1"/>
    <property type="molecule type" value="Genomic_DNA"/>
</dbReference>
<gene>
    <name evidence="1" type="ORF">SAMN05421869_115265</name>
</gene>
<dbReference type="OrthoDB" id="9991374at2"/>